<feature type="region of interest" description="Disordered" evidence="1">
    <location>
        <begin position="35"/>
        <end position="58"/>
    </location>
</feature>
<protein>
    <submittedName>
        <fullName evidence="2">Uncharacterized protein</fullName>
    </submittedName>
</protein>
<feature type="compositionally biased region" description="Basic and acidic residues" evidence="1">
    <location>
        <begin position="47"/>
        <end position="58"/>
    </location>
</feature>
<organism evidence="2">
    <name type="scientific">uncultured marine virus</name>
    <dbReference type="NCBI Taxonomy" id="186617"/>
    <lineage>
        <taxon>Viruses</taxon>
        <taxon>environmental samples</taxon>
    </lineage>
</organism>
<evidence type="ECO:0000256" key="1">
    <source>
        <dbReference type="SAM" id="MobiDB-lite"/>
    </source>
</evidence>
<sequence length="58" mass="6529">MTFSLTGQCRSTGTSSLLCASPNSRHLNSRLRWRSCAPRGVGPRPPRGTDCRRRWLRA</sequence>
<accession>A0A0F7L9E1</accession>
<reference evidence="2" key="1">
    <citation type="journal article" date="2015" name="Front. Microbiol.">
        <title>Combining genomic sequencing methods to explore viral diversity and reveal potential virus-host interactions.</title>
        <authorList>
            <person name="Chow C.E."/>
            <person name="Winget D.M."/>
            <person name="White R.A.III."/>
            <person name="Hallam S.J."/>
            <person name="Suttle C.A."/>
        </authorList>
    </citation>
    <scope>NUCLEOTIDE SEQUENCE</scope>
    <source>
        <strain evidence="2">Oxic1_6</strain>
    </source>
</reference>
<name>A0A0F7L9E1_9VIRU</name>
<reference evidence="2" key="2">
    <citation type="submission" date="2015-03" db="EMBL/GenBank/DDBJ databases">
        <authorList>
            <person name="Chow C.-E.T."/>
            <person name="Winget D.M."/>
            <person name="White R.A.III."/>
            <person name="Hallam S.J."/>
            <person name="Suttle C.A."/>
        </authorList>
    </citation>
    <scope>NUCLEOTIDE SEQUENCE</scope>
    <source>
        <strain evidence="2">Oxic1_6</strain>
    </source>
</reference>
<evidence type="ECO:0000313" key="2">
    <source>
        <dbReference type="EMBL" id="AKH48208.1"/>
    </source>
</evidence>
<proteinExistence type="predicted"/>
<dbReference type="EMBL" id="KR029601">
    <property type="protein sequence ID" value="AKH48208.1"/>
    <property type="molecule type" value="Genomic_DNA"/>
</dbReference>